<organism evidence="1 2">
    <name type="scientific">Aphis glycines</name>
    <name type="common">Soybean aphid</name>
    <dbReference type="NCBI Taxonomy" id="307491"/>
    <lineage>
        <taxon>Eukaryota</taxon>
        <taxon>Metazoa</taxon>
        <taxon>Ecdysozoa</taxon>
        <taxon>Arthropoda</taxon>
        <taxon>Hexapoda</taxon>
        <taxon>Insecta</taxon>
        <taxon>Pterygota</taxon>
        <taxon>Neoptera</taxon>
        <taxon>Paraneoptera</taxon>
        <taxon>Hemiptera</taxon>
        <taxon>Sternorrhyncha</taxon>
        <taxon>Aphidomorpha</taxon>
        <taxon>Aphidoidea</taxon>
        <taxon>Aphididae</taxon>
        <taxon>Aphidini</taxon>
        <taxon>Aphis</taxon>
        <taxon>Aphis</taxon>
    </lineage>
</organism>
<evidence type="ECO:0000313" key="2">
    <source>
        <dbReference type="Proteomes" id="UP000475862"/>
    </source>
</evidence>
<keyword evidence="2" id="KW-1185">Reference proteome</keyword>
<sequence>MARHAIAKPAEMKKYNNLNLRIKIDFRRLVLSIDSCLKFISKHNEHLDFCPFRMDVYLSNTDTYNNITETIYIEHFKTEHGLRRRFKPSRYLTRSSLTELQKSLLLYKNILDNCTDILRGSRGVSQQKRIFKGCRDFLFLKKKTFLAFFSMTFFTRVDFYHDVVRQKDRKLCTCRSNCQMRIQISYLVYSPYTINLILTKTT</sequence>
<protein>
    <submittedName>
        <fullName evidence="1">Uncharacterized protein</fullName>
    </submittedName>
</protein>
<dbReference type="AlphaFoldDB" id="A0A6G0TTU1"/>
<name>A0A6G0TTU1_APHGL</name>
<reference evidence="1 2" key="1">
    <citation type="submission" date="2019-08" db="EMBL/GenBank/DDBJ databases">
        <title>The genome of the soybean aphid Biotype 1, its phylome, world population structure and adaptation to the North American continent.</title>
        <authorList>
            <person name="Giordano R."/>
            <person name="Donthu R.K."/>
            <person name="Hernandez A.G."/>
            <person name="Wright C.L."/>
            <person name="Zimin A.V."/>
        </authorList>
    </citation>
    <scope>NUCLEOTIDE SEQUENCE [LARGE SCALE GENOMIC DNA]</scope>
    <source>
        <tissue evidence="1">Whole aphids</tissue>
    </source>
</reference>
<proteinExistence type="predicted"/>
<dbReference type="Proteomes" id="UP000475862">
    <property type="component" value="Unassembled WGS sequence"/>
</dbReference>
<accession>A0A6G0TTU1</accession>
<evidence type="ECO:0000313" key="1">
    <source>
        <dbReference type="EMBL" id="KAE9538805.1"/>
    </source>
</evidence>
<comment type="caution">
    <text evidence="1">The sequence shown here is derived from an EMBL/GenBank/DDBJ whole genome shotgun (WGS) entry which is preliminary data.</text>
</comment>
<gene>
    <name evidence="1" type="ORF">AGLY_005387</name>
</gene>
<dbReference type="EMBL" id="VYZN01000015">
    <property type="protein sequence ID" value="KAE9538805.1"/>
    <property type="molecule type" value="Genomic_DNA"/>
</dbReference>